<dbReference type="NCBIfam" id="NF007975">
    <property type="entry name" value="PRK10699.1"/>
    <property type="match status" value="1"/>
</dbReference>
<gene>
    <name evidence="6" type="ORF">SAMN05216516_101520</name>
</gene>
<feature type="transmembrane region" description="Helical" evidence="4">
    <location>
        <begin position="49"/>
        <end position="68"/>
    </location>
</feature>
<sequence length="253" mass="29279">MGDIIKRTGVGSLLLILMPLVVWVLRWRWAPGGNYDIQYVLYWLTESVTRPWGILTSALLCGWFLWCLRLHFKSALVLLAIMIAVIAGGQFSNQVIKTLLKEPRPYVRWLEETHHITSEDFYAQPRDSRSVQVTQMTDHDNRIPAWLKQHWSFETGFALPSGHTMFSASWALLSVGLLWPRRHYKTVAVLMIWATGVMTSRLVLGMHWPRDLVAAVLMSWLLVIVSTWCAQRWGILAMKPREQRLIVQRKSTK</sequence>
<feature type="transmembrane region" description="Helical" evidence="4">
    <location>
        <begin position="186"/>
        <end position="206"/>
    </location>
</feature>
<feature type="transmembrane region" description="Helical" evidence="4">
    <location>
        <begin position="12"/>
        <end position="29"/>
    </location>
</feature>
<dbReference type="AlphaFoldDB" id="A0A1I4V3C1"/>
<dbReference type="GO" id="GO:0050380">
    <property type="term" value="F:undecaprenyl-diphosphatase activity"/>
    <property type="evidence" value="ECO:0007669"/>
    <property type="project" value="UniProtKB-EC"/>
</dbReference>
<keyword evidence="4" id="KW-1133">Transmembrane helix</keyword>
<dbReference type="Proteomes" id="UP000242222">
    <property type="component" value="Unassembled WGS sequence"/>
</dbReference>
<protein>
    <recommendedName>
        <fullName evidence="1">undecaprenyl-diphosphate phosphatase</fullName>
        <ecNumber evidence="1">3.6.1.27</ecNumber>
    </recommendedName>
    <alternativeName>
        <fullName evidence="2">Undecaprenyl pyrophosphate phosphatase</fullName>
    </alternativeName>
</protein>
<comment type="catalytic activity">
    <reaction evidence="3">
        <text>di-trans,octa-cis-undecaprenyl diphosphate + H2O = di-trans,octa-cis-undecaprenyl phosphate + phosphate + H(+)</text>
        <dbReference type="Rhea" id="RHEA:28094"/>
        <dbReference type="ChEBI" id="CHEBI:15377"/>
        <dbReference type="ChEBI" id="CHEBI:15378"/>
        <dbReference type="ChEBI" id="CHEBI:43474"/>
        <dbReference type="ChEBI" id="CHEBI:58405"/>
        <dbReference type="ChEBI" id="CHEBI:60392"/>
        <dbReference type="EC" id="3.6.1.27"/>
    </reaction>
</comment>
<evidence type="ECO:0000256" key="1">
    <source>
        <dbReference type="ARBA" id="ARBA00012374"/>
    </source>
</evidence>
<feature type="transmembrane region" description="Helical" evidence="4">
    <location>
        <begin position="75"/>
        <end position="96"/>
    </location>
</feature>
<evidence type="ECO:0000313" key="7">
    <source>
        <dbReference type="Proteomes" id="UP000242222"/>
    </source>
</evidence>
<feature type="transmembrane region" description="Helical" evidence="4">
    <location>
        <begin position="212"/>
        <end position="230"/>
    </location>
</feature>
<dbReference type="SUPFAM" id="SSF48317">
    <property type="entry name" value="Acid phosphatase/Vanadium-dependent haloperoxidase"/>
    <property type="match status" value="1"/>
</dbReference>
<evidence type="ECO:0000256" key="4">
    <source>
        <dbReference type="SAM" id="Phobius"/>
    </source>
</evidence>
<dbReference type="Gene3D" id="1.20.144.10">
    <property type="entry name" value="Phosphatidic acid phosphatase type 2/haloperoxidase"/>
    <property type="match status" value="1"/>
</dbReference>
<dbReference type="EC" id="3.6.1.27" evidence="1"/>
<dbReference type="Pfam" id="PF01569">
    <property type="entry name" value="PAP2"/>
    <property type="match status" value="1"/>
</dbReference>
<dbReference type="PANTHER" id="PTHR14969">
    <property type="entry name" value="SPHINGOSINE-1-PHOSPHATE PHOSPHOHYDROLASE"/>
    <property type="match status" value="1"/>
</dbReference>
<dbReference type="CDD" id="cd01610">
    <property type="entry name" value="PAP2_like"/>
    <property type="match status" value="1"/>
</dbReference>
<evidence type="ECO:0000313" key="6">
    <source>
        <dbReference type="EMBL" id="SFM95655.1"/>
    </source>
</evidence>
<dbReference type="SMART" id="SM00014">
    <property type="entry name" value="acidPPc"/>
    <property type="match status" value="1"/>
</dbReference>
<proteinExistence type="predicted"/>
<keyword evidence="4" id="KW-0812">Transmembrane</keyword>
<dbReference type="InterPro" id="IPR000326">
    <property type="entry name" value="PAP2/HPO"/>
</dbReference>
<dbReference type="PANTHER" id="PTHR14969:SF54">
    <property type="entry name" value="PHOSPHATIDYLGLYCEROPHOSPHATASE B"/>
    <property type="match status" value="1"/>
</dbReference>
<dbReference type="STRING" id="1367852.SAMN05216516_101520"/>
<keyword evidence="4" id="KW-0472">Membrane</keyword>
<accession>A0A1I4V3C1</accession>
<keyword evidence="7" id="KW-1185">Reference proteome</keyword>
<name>A0A1I4V3C1_9GAMM</name>
<evidence type="ECO:0000259" key="5">
    <source>
        <dbReference type="SMART" id="SM00014"/>
    </source>
</evidence>
<evidence type="ECO:0000256" key="2">
    <source>
        <dbReference type="ARBA" id="ARBA00032707"/>
    </source>
</evidence>
<organism evidence="6 7">
    <name type="scientific">Izhakiella capsodis</name>
    <dbReference type="NCBI Taxonomy" id="1367852"/>
    <lineage>
        <taxon>Bacteria</taxon>
        <taxon>Pseudomonadati</taxon>
        <taxon>Pseudomonadota</taxon>
        <taxon>Gammaproteobacteria</taxon>
        <taxon>Enterobacterales</taxon>
        <taxon>Erwiniaceae</taxon>
        <taxon>Izhakiella</taxon>
    </lineage>
</organism>
<dbReference type="InterPro" id="IPR036938">
    <property type="entry name" value="PAP2/HPO_sf"/>
</dbReference>
<feature type="domain" description="Phosphatidic acid phosphatase type 2/haloperoxidase" evidence="5">
    <location>
        <begin position="77"/>
        <end position="227"/>
    </location>
</feature>
<feature type="transmembrane region" description="Helical" evidence="4">
    <location>
        <begin position="157"/>
        <end position="179"/>
    </location>
</feature>
<dbReference type="RefSeq" id="WP_092874693.1">
    <property type="nucleotide sequence ID" value="NZ_FOVC01000001.1"/>
</dbReference>
<evidence type="ECO:0000256" key="3">
    <source>
        <dbReference type="ARBA" id="ARBA00047594"/>
    </source>
</evidence>
<dbReference type="OrthoDB" id="5586741at2"/>
<reference evidence="7" key="1">
    <citation type="submission" date="2016-10" db="EMBL/GenBank/DDBJ databases">
        <authorList>
            <person name="Varghese N."/>
            <person name="Submissions S."/>
        </authorList>
    </citation>
    <scope>NUCLEOTIDE SEQUENCE [LARGE SCALE GENOMIC DNA]</scope>
    <source>
        <strain evidence="7">N6PO6</strain>
    </source>
</reference>
<dbReference type="GO" id="GO:0005886">
    <property type="term" value="C:plasma membrane"/>
    <property type="evidence" value="ECO:0007669"/>
    <property type="project" value="TreeGrafter"/>
</dbReference>
<dbReference type="EMBL" id="FOVC01000001">
    <property type="protein sequence ID" value="SFM95655.1"/>
    <property type="molecule type" value="Genomic_DNA"/>
</dbReference>